<feature type="domain" description="Rho-GAP" evidence="2">
    <location>
        <begin position="1"/>
        <end position="95"/>
    </location>
</feature>
<name>A0A3M7SLI7_BRAPC</name>
<evidence type="ECO:0000313" key="4">
    <source>
        <dbReference type="Proteomes" id="UP000276133"/>
    </source>
</evidence>
<comment type="caution">
    <text evidence="3">The sequence shown here is derived from an EMBL/GenBank/DDBJ whole genome shotgun (WGS) entry which is preliminary data.</text>
</comment>
<dbReference type="PANTHER" id="PTHR46075">
    <property type="entry name" value="CHIMERIN FAMILY MEMBER"/>
    <property type="match status" value="1"/>
</dbReference>
<organism evidence="3 4">
    <name type="scientific">Brachionus plicatilis</name>
    <name type="common">Marine rotifer</name>
    <name type="synonym">Brachionus muelleri</name>
    <dbReference type="NCBI Taxonomy" id="10195"/>
    <lineage>
        <taxon>Eukaryota</taxon>
        <taxon>Metazoa</taxon>
        <taxon>Spiralia</taxon>
        <taxon>Gnathifera</taxon>
        <taxon>Rotifera</taxon>
        <taxon>Eurotatoria</taxon>
        <taxon>Monogononta</taxon>
        <taxon>Pseudotrocha</taxon>
        <taxon>Ploima</taxon>
        <taxon>Brachionidae</taxon>
        <taxon>Brachionus</taxon>
    </lineage>
</organism>
<dbReference type="GO" id="GO:0005096">
    <property type="term" value="F:GTPase activator activity"/>
    <property type="evidence" value="ECO:0007669"/>
    <property type="project" value="UniProtKB-KW"/>
</dbReference>
<sequence>MKNSPTQNSNVIQIIKICVQELPPAHYLTLKYLMEHLYKVSKYSSKNQMNYENLAIVFGPTLMRSINPDPILALKNTHKEQKITELMIANCSIKFL</sequence>
<evidence type="ECO:0000259" key="2">
    <source>
        <dbReference type="PROSITE" id="PS50238"/>
    </source>
</evidence>
<protein>
    <submittedName>
        <fullName evidence="3">N-chimaerin isoform X3</fullName>
    </submittedName>
</protein>
<dbReference type="OrthoDB" id="6281275at2759"/>
<dbReference type="Proteomes" id="UP000276133">
    <property type="component" value="Unassembled WGS sequence"/>
</dbReference>
<dbReference type="SUPFAM" id="SSF48350">
    <property type="entry name" value="GTPase activation domain, GAP"/>
    <property type="match status" value="1"/>
</dbReference>
<dbReference type="EMBL" id="REGN01001131">
    <property type="protein sequence ID" value="RNA36744.1"/>
    <property type="molecule type" value="Genomic_DNA"/>
</dbReference>
<reference evidence="3 4" key="1">
    <citation type="journal article" date="2018" name="Sci. Rep.">
        <title>Genomic signatures of local adaptation to the degree of environmental predictability in rotifers.</title>
        <authorList>
            <person name="Franch-Gras L."/>
            <person name="Hahn C."/>
            <person name="Garcia-Roger E.M."/>
            <person name="Carmona M.J."/>
            <person name="Serra M."/>
            <person name="Gomez A."/>
        </authorList>
    </citation>
    <scope>NUCLEOTIDE SEQUENCE [LARGE SCALE GENOMIC DNA]</scope>
    <source>
        <strain evidence="3">HYR1</strain>
    </source>
</reference>
<proteinExistence type="predicted"/>
<evidence type="ECO:0000256" key="1">
    <source>
        <dbReference type="ARBA" id="ARBA00022468"/>
    </source>
</evidence>
<keyword evidence="1" id="KW-0343">GTPase activation</keyword>
<dbReference type="InterPro" id="IPR051854">
    <property type="entry name" value="Rho-type_GAP"/>
</dbReference>
<dbReference type="InterPro" id="IPR008936">
    <property type="entry name" value="Rho_GTPase_activation_prot"/>
</dbReference>
<gene>
    <name evidence="3" type="ORF">BpHYR1_002258</name>
</gene>
<evidence type="ECO:0000313" key="3">
    <source>
        <dbReference type="EMBL" id="RNA36744.1"/>
    </source>
</evidence>
<dbReference type="AlphaFoldDB" id="A0A3M7SLI7"/>
<dbReference type="Gene3D" id="1.10.555.10">
    <property type="entry name" value="Rho GTPase activation protein"/>
    <property type="match status" value="1"/>
</dbReference>
<dbReference type="PANTHER" id="PTHR46075:SF2">
    <property type="entry name" value="RHO GTPASE ACTIVATING PROTEIN AT 5A, ISOFORM A"/>
    <property type="match status" value="1"/>
</dbReference>
<dbReference type="GO" id="GO:0007165">
    <property type="term" value="P:signal transduction"/>
    <property type="evidence" value="ECO:0007669"/>
    <property type="project" value="InterPro"/>
</dbReference>
<dbReference type="PROSITE" id="PS50238">
    <property type="entry name" value="RHOGAP"/>
    <property type="match status" value="1"/>
</dbReference>
<accession>A0A3M7SLI7</accession>
<dbReference type="STRING" id="10195.A0A3M7SLI7"/>
<keyword evidence="4" id="KW-1185">Reference proteome</keyword>
<dbReference type="InterPro" id="IPR000198">
    <property type="entry name" value="RhoGAP_dom"/>
</dbReference>
<dbReference type="Pfam" id="PF00620">
    <property type="entry name" value="RhoGAP"/>
    <property type="match status" value="1"/>
</dbReference>